<dbReference type="SUPFAM" id="SSF52172">
    <property type="entry name" value="CheY-like"/>
    <property type="match status" value="1"/>
</dbReference>
<proteinExistence type="predicted"/>
<keyword evidence="2" id="KW-0902">Two-component regulatory system</keyword>
<evidence type="ECO:0000259" key="6">
    <source>
        <dbReference type="PROSITE" id="PS50110"/>
    </source>
</evidence>
<reference evidence="8" key="1">
    <citation type="submission" date="2016-10" db="EMBL/GenBank/DDBJ databases">
        <authorList>
            <person name="de Groot N.N."/>
        </authorList>
    </citation>
    <scope>NUCLEOTIDE SEQUENCE</scope>
</reference>
<evidence type="ECO:0000256" key="4">
    <source>
        <dbReference type="ARBA" id="ARBA00023125"/>
    </source>
</evidence>
<dbReference type="InterPro" id="IPR001867">
    <property type="entry name" value="OmpR/PhoB-type_DNA-bd"/>
</dbReference>
<evidence type="ECO:0000313" key="8">
    <source>
        <dbReference type="EMBL" id="SFZ97303.1"/>
    </source>
</evidence>
<keyword evidence="3" id="KW-0805">Transcription regulation</keyword>
<evidence type="ECO:0000256" key="3">
    <source>
        <dbReference type="ARBA" id="ARBA00023015"/>
    </source>
</evidence>
<dbReference type="Gene3D" id="3.40.50.2300">
    <property type="match status" value="1"/>
</dbReference>
<accession>A0A1W1EBA2</accession>
<evidence type="ECO:0000259" key="7">
    <source>
        <dbReference type="PROSITE" id="PS51755"/>
    </source>
</evidence>
<dbReference type="PROSITE" id="PS50110">
    <property type="entry name" value="RESPONSE_REGULATORY"/>
    <property type="match status" value="1"/>
</dbReference>
<dbReference type="GO" id="GO:0006355">
    <property type="term" value="P:regulation of DNA-templated transcription"/>
    <property type="evidence" value="ECO:0007669"/>
    <property type="project" value="InterPro"/>
</dbReference>
<dbReference type="GO" id="GO:0005829">
    <property type="term" value="C:cytosol"/>
    <property type="evidence" value="ECO:0007669"/>
    <property type="project" value="TreeGrafter"/>
</dbReference>
<keyword evidence="4" id="KW-0238">DNA-binding</keyword>
<evidence type="ECO:0000256" key="1">
    <source>
        <dbReference type="ARBA" id="ARBA00022553"/>
    </source>
</evidence>
<dbReference type="GO" id="GO:0032993">
    <property type="term" value="C:protein-DNA complex"/>
    <property type="evidence" value="ECO:0007669"/>
    <property type="project" value="TreeGrafter"/>
</dbReference>
<dbReference type="CDD" id="cd00383">
    <property type="entry name" value="trans_reg_C"/>
    <property type="match status" value="1"/>
</dbReference>
<keyword evidence="5" id="KW-0804">Transcription</keyword>
<dbReference type="PANTHER" id="PTHR48111">
    <property type="entry name" value="REGULATOR OF RPOS"/>
    <property type="match status" value="1"/>
</dbReference>
<organism evidence="8">
    <name type="scientific">hydrothermal vent metagenome</name>
    <dbReference type="NCBI Taxonomy" id="652676"/>
    <lineage>
        <taxon>unclassified sequences</taxon>
        <taxon>metagenomes</taxon>
        <taxon>ecological metagenomes</taxon>
    </lineage>
</organism>
<feature type="domain" description="OmpR/PhoB-type" evidence="7">
    <location>
        <begin position="126"/>
        <end position="221"/>
    </location>
</feature>
<dbReference type="InterPro" id="IPR036388">
    <property type="entry name" value="WH-like_DNA-bd_sf"/>
</dbReference>
<evidence type="ECO:0000256" key="2">
    <source>
        <dbReference type="ARBA" id="ARBA00023012"/>
    </source>
</evidence>
<dbReference type="Pfam" id="PF00486">
    <property type="entry name" value="Trans_reg_C"/>
    <property type="match status" value="1"/>
</dbReference>
<dbReference type="SMART" id="SM00448">
    <property type="entry name" value="REC"/>
    <property type="match status" value="1"/>
</dbReference>
<keyword evidence="1" id="KW-0597">Phosphoprotein</keyword>
<dbReference type="PANTHER" id="PTHR48111:SF21">
    <property type="entry name" value="DNA-BINDING DUAL MASTER TRANSCRIPTIONAL REGULATOR RPAA"/>
    <property type="match status" value="1"/>
</dbReference>
<dbReference type="CDD" id="cd17574">
    <property type="entry name" value="REC_OmpR"/>
    <property type="match status" value="1"/>
</dbReference>
<dbReference type="Pfam" id="PF00072">
    <property type="entry name" value="Response_reg"/>
    <property type="match status" value="1"/>
</dbReference>
<dbReference type="PROSITE" id="PS51755">
    <property type="entry name" value="OMPR_PHOB"/>
    <property type="match status" value="1"/>
</dbReference>
<name>A0A1W1EBA2_9ZZZZ</name>
<dbReference type="Gene3D" id="1.10.10.10">
    <property type="entry name" value="Winged helix-like DNA-binding domain superfamily/Winged helix DNA-binding domain"/>
    <property type="match status" value="1"/>
</dbReference>
<dbReference type="InterPro" id="IPR011006">
    <property type="entry name" value="CheY-like_superfamily"/>
</dbReference>
<feature type="domain" description="Response regulatory" evidence="6">
    <location>
        <begin position="4"/>
        <end position="118"/>
    </location>
</feature>
<sequence length="222" mass="25757">MDNTILLLEDDLQLSDTVKQFLELKGYEVYCAYDGLQAQDVAYEKHIDLMLLDVKVPLLNGFEFLKQLRAEGKEIPAIFITSLNSVENVEKGFDVGCDDYIRKPFALKEMLVRVESLMKRTYGTHEENIEIDKGLLFDIKELQLTKNKKRVPLKTKELKLLSLFLQHPNELLSYEKINEALWEYEEEPSAGSLRTYIKTLRATIGKEKIETIKNIGYRFVSQ</sequence>
<dbReference type="SMART" id="SM00862">
    <property type="entry name" value="Trans_reg_C"/>
    <property type="match status" value="1"/>
</dbReference>
<protein>
    <submittedName>
        <fullName evidence="8">Two-component system response regulator DccR</fullName>
    </submittedName>
</protein>
<dbReference type="InterPro" id="IPR001789">
    <property type="entry name" value="Sig_transdc_resp-reg_receiver"/>
</dbReference>
<dbReference type="GO" id="GO:0000156">
    <property type="term" value="F:phosphorelay response regulator activity"/>
    <property type="evidence" value="ECO:0007669"/>
    <property type="project" value="TreeGrafter"/>
</dbReference>
<dbReference type="InterPro" id="IPR039420">
    <property type="entry name" value="WalR-like"/>
</dbReference>
<evidence type="ECO:0000256" key="5">
    <source>
        <dbReference type="ARBA" id="ARBA00023163"/>
    </source>
</evidence>
<dbReference type="AlphaFoldDB" id="A0A1W1EBA2"/>
<dbReference type="GO" id="GO:0000976">
    <property type="term" value="F:transcription cis-regulatory region binding"/>
    <property type="evidence" value="ECO:0007669"/>
    <property type="project" value="TreeGrafter"/>
</dbReference>
<dbReference type="EMBL" id="FPKX01000002">
    <property type="protein sequence ID" value="SFZ97303.1"/>
    <property type="molecule type" value="Genomic_DNA"/>
</dbReference>
<gene>
    <name evidence="8" type="ORF">MNB_SV-5-1128</name>
</gene>